<comment type="subcellular location">
    <subcellularLocation>
        <location evidence="1">Cell membrane</location>
        <topology evidence="1">Multi-pass membrane protein</topology>
    </subcellularLocation>
</comment>
<reference evidence="10 11" key="1">
    <citation type="submission" date="2023-06" db="EMBL/GenBank/DDBJ databases">
        <title>Genome sequence of Methancorpusculaceae sp. Cs1.</title>
        <authorList>
            <person name="Protasov E."/>
            <person name="Platt K."/>
            <person name="Poehlein A."/>
            <person name="Daniel R."/>
            <person name="Brune A."/>
        </authorList>
    </citation>
    <scope>NUCLEOTIDE SEQUENCE [LARGE SCALE GENOMIC DNA]</scope>
    <source>
        <strain evidence="10 11">Cs1</strain>
    </source>
</reference>
<gene>
    <name evidence="10" type="primary">stp</name>
    <name evidence="10" type="ORF">McpCs1_17650</name>
</gene>
<feature type="transmembrane region" description="Helical" evidence="8">
    <location>
        <begin position="310"/>
        <end position="331"/>
    </location>
</feature>
<dbReference type="PRINTS" id="PR01036">
    <property type="entry name" value="TCRTETB"/>
</dbReference>
<sequence length="484" mass="51213">MQNEHPSGFALTLILISASLATFMSALDGTIVNIALPTISASFDLTSSSVAWVSTIYLLVMAGFLLIIGKISDVIGFKKIFLAGFILFTIGSFTCGFLPDFTGQFSTLLGSRALQAVGGAMMTVIAPAMLSYYLPGDRKAKGMSLVVLFAGVGMALGPTLGGYLTEYLSWHWIFFINVPIGIFAVILGYFAIPGSAGNKSSLKGFDTLGAVLVFVGLASLLFAFSEGFSLGWTSPTILISIALAIIGIGGFLWRELHYANPLLDLSLFKSRSFVTLNVIIVLLFFTFAGANYLLPFYLQHVHGYSTSFSGLIITAMSVGMMLSGIVAGLIYAKLVGKIRYLVMAGVALLGIGFLLLTNLSATTELSLIVVALALIGLGLGFTTTPLTTLIMSAAPQSKQGMVSSLTGLERFAPMTIGVAVYNIIFVFGIITAVVNSGITEKPPASIAADILSHGFDLAFIVSVGLAILLFVLCIFIREEHAVEE</sequence>
<feature type="transmembrane region" description="Helical" evidence="8">
    <location>
        <begin position="365"/>
        <end position="390"/>
    </location>
</feature>
<evidence type="ECO:0000256" key="2">
    <source>
        <dbReference type="ARBA" id="ARBA00008537"/>
    </source>
</evidence>
<evidence type="ECO:0000256" key="4">
    <source>
        <dbReference type="ARBA" id="ARBA00022475"/>
    </source>
</evidence>
<keyword evidence="7 8" id="KW-0472">Membrane</keyword>
<feature type="transmembrane region" description="Helical" evidence="8">
    <location>
        <begin position="274"/>
        <end position="298"/>
    </location>
</feature>
<name>A0AAE4MI74_9EURY</name>
<evidence type="ECO:0000256" key="1">
    <source>
        <dbReference type="ARBA" id="ARBA00004651"/>
    </source>
</evidence>
<feature type="transmembrane region" description="Helical" evidence="8">
    <location>
        <begin position="454"/>
        <end position="476"/>
    </location>
</feature>
<keyword evidence="4" id="KW-1003">Cell membrane</keyword>
<feature type="transmembrane region" description="Helical" evidence="8">
    <location>
        <begin position="204"/>
        <end position="224"/>
    </location>
</feature>
<dbReference type="CDD" id="cd17321">
    <property type="entry name" value="MFS_MMR_MDR_like"/>
    <property type="match status" value="1"/>
</dbReference>
<dbReference type="GO" id="GO:0022857">
    <property type="term" value="F:transmembrane transporter activity"/>
    <property type="evidence" value="ECO:0007669"/>
    <property type="project" value="InterPro"/>
</dbReference>
<dbReference type="Gene3D" id="1.20.1250.20">
    <property type="entry name" value="MFS general substrate transporter like domains"/>
    <property type="match status" value="1"/>
</dbReference>
<dbReference type="GO" id="GO:0005886">
    <property type="term" value="C:plasma membrane"/>
    <property type="evidence" value="ECO:0007669"/>
    <property type="project" value="UniProtKB-SubCell"/>
</dbReference>
<dbReference type="RefSeq" id="WP_338096853.1">
    <property type="nucleotide sequence ID" value="NZ_JAWDKB010000007.1"/>
</dbReference>
<feature type="transmembrane region" description="Helical" evidence="8">
    <location>
        <begin position="145"/>
        <end position="164"/>
    </location>
</feature>
<dbReference type="InterPro" id="IPR020846">
    <property type="entry name" value="MFS_dom"/>
</dbReference>
<feature type="transmembrane region" description="Helical" evidence="8">
    <location>
        <begin position="80"/>
        <end position="101"/>
    </location>
</feature>
<feature type="transmembrane region" description="Helical" evidence="8">
    <location>
        <begin position="113"/>
        <end position="133"/>
    </location>
</feature>
<dbReference type="PANTHER" id="PTHR42718">
    <property type="entry name" value="MAJOR FACILITATOR SUPERFAMILY MULTIDRUG TRANSPORTER MFSC"/>
    <property type="match status" value="1"/>
</dbReference>
<keyword evidence="11" id="KW-1185">Reference proteome</keyword>
<evidence type="ECO:0000256" key="7">
    <source>
        <dbReference type="ARBA" id="ARBA00023136"/>
    </source>
</evidence>
<comment type="similarity">
    <text evidence="2">Belongs to the major facilitator superfamily. EmrB family.</text>
</comment>
<evidence type="ECO:0000259" key="9">
    <source>
        <dbReference type="PROSITE" id="PS50850"/>
    </source>
</evidence>
<organism evidence="10 11">
    <name type="scientific">Methanorbis rubei</name>
    <dbReference type="NCBI Taxonomy" id="3028300"/>
    <lineage>
        <taxon>Archaea</taxon>
        <taxon>Methanobacteriati</taxon>
        <taxon>Methanobacteriota</taxon>
        <taxon>Stenosarchaea group</taxon>
        <taxon>Methanomicrobia</taxon>
        <taxon>Methanomicrobiales</taxon>
        <taxon>Methanocorpusculaceae</taxon>
        <taxon>Methanorbis</taxon>
    </lineage>
</organism>
<feature type="transmembrane region" description="Helical" evidence="8">
    <location>
        <begin position="338"/>
        <end position="359"/>
    </location>
</feature>
<evidence type="ECO:0000256" key="6">
    <source>
        <dbReference type="ARBA" id="ARBA00022989"/>
    </source>
</evidence>
<dbReference type="PROSITE" id="PS50850">
    <property type="entry name" value="MFS"/>
    <property type="match status" value="1"/>
</dbReference>
<feature type="transmembrane region" description="Helical" evidence="8">
    <location>
        <begin position="230"/>
        <end position="253"/>
    </location>
</feature>
<evidence type="ECO:0000256" key="3">
    <source>
        <dbReference type="ARBA" id="ARBA00022448"/>
    </source>
</evidence>
<proteinExistence type="inferred from homology"/>
<dbReference type="InterPro" id="IPR004638">
    <property type="entry name" value="EmrB-like"/>
</dbReference>
<evidence type="ECO:0000313" key="10">
    <source>
        <dbReference type="EMBL" id="MDV0444357.1"/>
    </source>
</evidence>
<dbReference type="Gene3D" id="1.20.1720.10">
    <property type="entry name" value="Multidrug resistance protein D"/>
    <property type="match status" value="1"/>
</dbReference>
<feature type="transmembrane region" description="Helical" evidence="8">
    <location>
        <begin position="170"/>
        <end position="192"/>
    </location>
</feature>
<feature type="domain" description="Major facilitator superfamily (MFS) profile" evidence="9">
    <location>
        <begin position="14"/>
        <end position="481"/>
    </location>
</feature>
<dbReference type="PANTHER" id="PTHR42718:SF9">
    <property type="entry name" value="MAJOR FACILITATOR SUPERFAMILY MULTIDRUG TRANSPORTER MFSC"/>
    <property type="match status" value="1"/>
</dbReference>
<dbReference type="InterPro" id="IPR036259">
    <property type="entry name" value="MFS_trans_sf"/>
</dbReference>
<comment type="caution">
    <text evidence="10">The sequence shown here is derived from an EMBL/GenBank/DDBJ whole genome shotgun (WGS) entry which is preliminary data.</text>
</comment>
<dbReference type="Proteomes" id="UP001283212">
    <property type="component" value="Unassembled WGS sequence"/>
</dbReference>
<evidence type="ECO:0000313" key="11">
    <source>
        <dbReference type="Proteomes" id="UP001283212"/>
    </source>
</evidence>
<accession>A0AAE4MI74</accession>
<keyword evidence="6 8" id="KW-1133">Transmembrane helix</keyword>
<dbReference type="InterPro" id="IPR011701">
    <property type="entry name" value="MFS"/>
</dbReference>
<keyword evidence="3" id="KW-0813">Transport</keyword>
<evidence type="ECO:0000256" key="5">
    <source>
        <dbReference type="ARBA" id="ARBA00022692"/>
    </source>
</evidence>
<feature type="transmembrane region" description="Helical" evidence="8">
    <location>
        <begin position="50"/>
        <end position="68"/>
    </location>
</feature>
<dbReference type="SUPFAM" id="SSF103473">
    <property type="entry name" value="MFS general substrate transporter"/>
    <property type="match status" value="1"/>
</dbReference>
<dbReference type="AlphaFoldDB" id="A0AAE4MI74"/>
<dbReference type="NCBIfam" id="TIGR00711">
    <property type="entry name" value="efflux_EmrB"/>
    <property type="match status" value="1"/>
</dbReference>
<keyword evidence="5 8" id="KW-0812">Transmembrane</keyword>
<dbReference type="EMBL" id="JAWDKB010000007">
    <property type="protein sequence ID" value="MDV0444357.1"/>
    <property type="molecule type" value="Genomic_DNA"/>
</dbReference>
<evidence type="ECO:0000256" key="8">
    <source>
        <dbReference type="SAM" id="Phobius"/>
    </source>
</evidence>
<protein>
    <submittedName>
        <fullName evidence="10">Multidrug resistance protein Stp</fullName>
    </submittedName>
</protein>
<feature type="transmembrane region" description="Helical" evidence="8">
    <location>
        <begin position="411"/>
        <end position="434"/>
    </location>
</feature>
<dbReference type="Pfam" id="PF07690">
    <property type="entry name" value="MFS_1"/>
    <property type="match status" value="1"/>
</dbReference>